<keyword evidence="7" id="KW-1185">Reference proteome</keyword>
<dbReference type="InterPro" id="IPR018062">
    <property type="entry name" value="HTH_AraC-typ_CS"/>
</dbReference>
<dbReference type="EMBL" id="VCKX01000541">
    <property type="protein sequence ID" value="TMR10143.1"/>
    <property type="molecule type" value="Genomic_DNA"/>
</dbReference>
<accession>A0A5S4F229</accession>
<dbReference type="Proteomes" id="UP000306628">
    <property type="component" value="Unassembled WGS sequence"/>
</dbReference>
<evidence type="ECO:0000256" key="2">
    <source>
        <dbReference type="ARBA" id="ARBA00023125"/>
    </source>
</evidence>
<evidence type="ECO:0000259" key="5">
    <source>
        <dbReference type="PROSITE" id="PS01124"/>
    </source>
</evidence>
<organism evidence="6 7">
    <name type="scientific">Nonomuraea zeae</name>
    <dbReference type="NCBI Taxonomy" id="1642303"/>
    <lineage>
        <taxon>Bacteria</taxon>
        <taxon>Bacillati</taxon>
        <taxon>Actinomycetota</taxon>
        <taxon>Actinomycetes</taxon>
        <taxon>Streptosporangiales</taxon>
        <taxon>Streptosporangiaceae</taxon>
        <taxon>Nonomuraea</taxon>
    </lineage>
</organism>
<name>A0A5S4F229_9ACTN</name>
<evidence type="ECO:0000313" key="7">
    <source>
        <dbReference type="Proteomes" id="UP000306628"/>
    </source>
</evidence>
<reference evidence="6 7" key="1">
    <citation type="submission" date="2019-05" db="EMBL/GenBank/DDBJ databases">
        <title>Draft genome sequence of Nonomuraea zeae DSM 100528.</title>
        <authorList>
            <person name="Saricaoglu S."/>
            <person name="Isik K."/>
        </authorList>
    </citation>
    <scope>NUCLEOTIDE SEQUENCE [LARGE SCALE GENOMIC DNA]</scope>
    <source>
        <strain evidence="6 7">DSM 100528</strain>
    </source>
</reference>
<dbReference type="GO" id="GO:0003700">
    <property type="term" value="F:DNA-binding transcription factor activity"/>
    <property type="evidence" value="ECO:0007669"/>
    <property type="project" value="InterPro"/>
</dbReference>
<dbReference type="PANTHER" id="PTHR46796">
    <property type="entry name" value="HTH-TYPE TRANSCRIPTIONAL ACTIVATOR RHAS-RELATED"/>
    <property type="match status" value="1"/>
</dbReference>
<feature type="compositionally biased region" description="Polar residues" evidence="4">
    <location>
        <begin position="34"/>
        <end position="47"/>
    </location>
</feature>
<dbReference type="SMART" id="SM00342">
    <property type="entry name" value="HTH_ARAC"/>
    <property type="match status" value="1"/>
</dbReference>
<proteinExistence type="predicted"/>
<dbReference type="SUPFAM" id="SSF46689">
    <property type="entry name" value="Homeodomain-like"/>
    <property type="match status" value="1"/>
</dbReference>
<dbReference type="PROSITE" id="PS01124">
    <property type="entry name" value="HTH_ARAC_FAMILY_2"/>
    <property type="match status" value="1"/>
</dbReference>
<dbReference type="PROSITE" id="PS00041">
    <property type="entry name" value="HTH_ARAC_FAMILY_1"/>
    <property type="match status" value="1"/>
</dbReference>
<feature type="domain" description="HTH araC/xylS-type" evidence="5">
    <location>
        <begin position="55"/>
        <end position="153"/>
    </location>
</feature>
<dbReference type="InterPro" id="IPR018060">
    <property type="entry name" value="HTH_AraC"/>
</dbReference>
<comment type="caution">
    <text evidence="6">The sequence shown here is derived from an EMBL/GenBank/DDBJ whole genome shotgun (WGS) entry which is preliminary data.</text>
</comment>
<evidence type="ECO:0000256" key="3">
    <source>
        <dbReference type="ARBA" id="ARBA00023163"/>
    </source>
</evidence>
<protein>
    <submittedName>
        <fullName evidence="6">AraC family transcriptional regulator</fullName>
    </submittedName>
</protein>
<evidence type="ECO:0000313" key="6">
    <source>
        <dbReference type="EMBL" id="TMR10143.1"/>
    </source>
</evidence>
<keyword evidence="3" id="KW-0804">Transcription</keyword>
<dbReference type="Gene3D" id="1.10.10.60">
    <property type="entry name" value="Homeodomain-like"/>
    <property type="match status" value="1"/>
</dbReference>
<sequence length="160" mass="16472">MLDLAGPLGPSSGTPADPPGPEARTPTKPGASTRLGTSARLGTSTRPGTAAGIADAAREAISADHPAAGALLSLAELLAVSPYQLSRAFTREVGVSLTHYRNRVRVGRALDQLEDGATSLAELAADLGFADQAHLTRTIRRHTGHTPTALRRLLASPEGP</sequence>
<feature type="region of interest" description="Disordered" evidence="4">
    <location>
        <begin position="1"/>
        <end position="51"/>
    </location>
</feature>
<dbReference type="OrthoDB" id="4549023at2"/>
<evidence type="ECO:0000256" key="4">
    <source>
        <dbReference type="SAM" id="MobiDB-lite"/>
    </source>
</evidence>
<keyword evidence="2" id="KW-0238">DNA-binding</keyword>
<dbReference type="AlphaFoldDB" id="A0A5S4F229"/>
<dbReference type="InterPro" id="IPR009057">
    <property type="entry name" value="Homeodomain-like_sf"/>
</dbReference>
<gene>
    <name evidence="6" type="ORF">ETD85_60750</name>
</gene>
<keyword evidence="1" id="KW-0805">Transcription regulation</keyword>
<dbReference type="Pfam" id="PF12833">
    <property type="entry name" value="HTH_18"/>
    <property type="match status" value="1"/>
</dbReference>
<dbReference type="InterPro" id="IPR050204">
    <property type="entry name" value="AraC_XylS_family_regulators"/>
</dbReference>
<evidence type="ECO:0000256" key="1">
    <source>
        <dbReference type="ARBA" id="ARBA00023015"/>
    </source>
</evidence>
<dbReference type="GO" id="GO:0043565">
    <property type="term" value="F:sequence-specific DNA binding"/>
    <property type="evidence" value="ECO:0007669"/>
    <property type="project" value="InterPro"/>
</dbReference>